<dbReference type="EMBL" id="GBXM01106612">
    <property type="protein sequence ID" value="JAH01965.1"/>
    <property type="molecule type" value="Transcribed_RNA"/>
</dbReference>
<name>A0A0E9PD37_ANGAN</name>
<reference evidence="1" key="1">
    <citation type="submission" date="2014-11" db="EMBL/GenBank/DDBJ databases">
        <authorList>
            <person name="Amaro Gonzalez C."/>
        </authorList>
    </citation>
    <scope>NUCLEOTIDE SEQUENCE</scope>
</reference>
<organism evidence="1">
    <name type="scientific">Anguilla anguilla</name>
    <name type="common">European freshwater eel</name>
    <name type="synonym">Muraena anguilla</name>
    <dbReference type="NCBI Taxonomy" id="7936"/>
    <lineage>
        <taxon>Eukaryota</taxon>
        <taxon>Metazoa</taxon>
        <taxon>Chordata</taxon>
        <taxon>Craniata</taxon>
        <taxon>Vertebrata</taxon>
        <taxon>Euteleostomi</taxon>
        <taxon>Actinopterygii</taxon>
        <taxon>Neopterygii</taxon>
        <taxon>Teleostei</taxon>
        <taxon>Anguilliformes</taxon>
        <taxon>Anguillidae</taxon>
        <taxon>Anguilla</taxon>
    </lineage>
</organism>
<reference evidence="1" key="2">
    <citation type="journal article" date="2015" name="Fish Shellfish Immunol.">
        <title>Early steps in the European eel (Anguilla anguilla)-Vibrio vulnificus interaction in the gills: Role of the RtxA13 toxin.</title>
        <authorList>
            <person name="Callol A."/>
            <person name="Pajuelo D."/>
            <person name="Ebbesson L."/>
            <person name="Teles M."/>
            <person name="MacKenzie S."/>
            <person name="Amaro C."/>
        </authorList>
    </citation>
    <scope>NUCLEOTIDE SEQUENCE</scope>
</reference>
<proteinExistence type="predicted"/>
<evidence type="ECO:0000313" key="1">
    <source>
        <dbReference type="EMBL" id="JAH01965.1"/>
    </source>
</evidence>
<protein>
    <submittedName>
        <fullName evidence="1">Uncharacterized protein</fullName>
    </submittedName>
</protein>
<sequence>MVRMVWSEGG</sequence>
<accession>A0A0E9PD37</accession>